<organism evidence="5 6">
    <name type="scientific">Methyloceanibacter caenitepidi</name>
    <dbReference type="NCBI Taxonomy" id="1384459"/>
    <lineage>
        <taxon>Bacteria</taxon>
        <taxon>Pseudomonadati</taxon>
        <taxon>Pseudomonadota</taxon>
        <taxon>Alphaproteobacteria</taxon>
        <taxon>Hyphomicrobiales</taxon>
        <taxon>Hyphomicrobiaceae</taxon>
        <taxon>Methyloceanibacter</taxon>
    </lineage>
</organism>
<feature type="transmembrane region" description="Helical" evidence="3">
    <location>
        <begin position="22"/>
        <end position="44"/>
    </location>
</feature>
<dbReference type="NCBIfam" id="NF006544">
    <property type="entry name" value="PRK09039.1-3"/>
    <property type="match status" value="1"/>
</dbReference>
<feature type="coiled-coil region" evidence="2">
    <location>
        <begin position="132"/>
        <end position="173"/>
    </location>
</feature>
<dbReference type="InterPro" id="IPR006665">
    <property type="entry name" value="OmpA-like"/>
</dbReference>
<dbReference type="PANTHER" id="PTHR30329:SF21">
    <property type="entry name" value="LIPOPROTEIN YIAD-RELATED"/>
    <property type="match status" value="1"/>
</dbReference>
<dbReference type="Gene3D" id="3.30.1330.60">
    <property type="entry name" value="OmpA-like domain"/>
    <property type="match status" value="1"/>
</dbReference>
<feature type="coiled-coil region" evidence="2">
    <location>
        <begin position="55"/>
        <end position="96"/>
    </location>
</feature>
<keyword evidence="3" id="KW-1133">Transmembrane helix</keyword>
<keyword evidence="1 3" id="KW-0472">Membrane</keyword>
<keyword evidence="5" id="KW-0966">Cell projection</keyword>
<dbReference type="STRING" id="1384459.GL4_3024"/>
<dbReference type="HOGENOM" id="CLU_016890_14_3_5"/>
<keyword evidence="6" id="KW-1185">Reference proteome</keyword>
<feature type="domain" description="OmpA-like" evidence="4">
    <location>
        <begin position="216"/>
        <end position="342"/>
    </location>
</feature>
<accession>A0A0A8K6R8</accession>
<dbReference type="KEGG" id="mcg:GL4_3024"/>
<dbReference type="OrthoDB" id="9815217at2"/>
<keyword evidence="2" id="KW-0175">Coiled coil</keyword>
<reference evidence="5 6" key="1">
    <citation type="submission" date="2014-09" db="EMBL/GenBank/DDBJ databases">
        <title>Genome sequencing of Methyloceanibacter caenitepidi Gela4.</title>
        <authorList>
            <person name="Takeuchi M."/>
            <person name="Susumu S."/>
            <person name="Kamagata Y."/>
            <person name="Oshima K."/>
            <person name="Hattori M."/>
            <person name="Iwasaki W."/>
        </authorList>
    </citation>
    <scope>NUCLEOTIDE SEQUENCE [LARGE SCALE GENOMIC DNA]</scope>
    <source>
        <strain evidence="5 6">Gela4</strain>
    </source>
</reference>
<dbReference type="EMBL" id="AP014648">
    <property type="protein sequence ID" value="BAQ18456.1"/>
    <property type="molecule type" value="Genomic_DNA"/>
</dbReference>
<keyword evidence="3" id="KW-0812">Transmembrane</keyword>
<dbReference type="CDD" id="cd07185">
    <property type="entry name" value="OmpA_C-like"/>
    <property type="match status" value="1"/>
</dbReference>
<evidence type="ECO:0000256" key="1">
    <source>
        <dbReference type="PROSITE-ProRule" id="PRU00473"/>
    </source>
</evidence>
<dbReference type="InterPro" id="IPR036737">
    <property type="entry name" value="OmpA-like_sf"/>
</dbReference>
<evidence type="ECO:0000256" key="3">
    <source>
        <dbReference type="SAM" id="Phobius"/>
    </source>
</evidence>
<dbReference type="RefSeq" id="WP_045368614.1">
    <property type="nucleotide sequence ID" value="NZ_AP014648.1"/>
</dbReference>
<dbReference type="Gene3D" id="1.10.287.1490">
    <property type="match status" value="1"/>
</dbReference>
<dbReference type="PROSITE" id="PS51123">
    <property type="entry name" value="OMPA_2"/>
    <property type="match status" value="1"/>
</dbReference>
<dbReference type="AlphaFoldDB" id="A0A0A8K6R8"/>
<protein>
    <submittedName>
        <fullName evidence="5">Flagellar motor rotation protein MotB</fullName>
    </submittedName>
</protein>
<dbReference type="Proteomes" id="UP000031643">
    <property type="component" value="Chromosome"/>
</dbReference>
<dbReference type="NCBIfam" id="NF006543">
    <property type="entry name" value="PRK09039.1-2"/>
    <property type="match status" value="1"/>
</dbReference>
<evidence type="ECO:0000313" key="5">
    <source>
        <dbReference type="EMBL" id="BAQ18456.1"/>
    </source>
</evidence>
<dbReference type="SUPFAM" id="SSF103088">
    <property type="entry name" value="OmpA-like"/>
    <property type="match status" value="1"/>
</dbReference>
<dbReference type="NCBIfam" id="NF006545">
    <property type="entry name" value="PRK09039.1-4"/>
    <property type="match status" value="1"/>
</dbReference>
<evidence type="ECO:0000259" key="4">
    <source>
        <dbReference type="PROSITE" id="PS51123"/>
    </source>
</evidence>
<dbReference type="InterPro" id="IPR050330">
    <property type="entry name" value="Bact_OuterMem_StrucFunc"/>
</dbReference>
<gene>
    <name evidence="5" type="ORF">GL4_3024</name>
</gene>
<name>A0A0A8K6R8_9HYPH</name>
<dbReference type="GO" id="GO:0016020">
    <property type="term" value="C:membrane"/>
    <property type="evidence" value="ECO:0007669"/>
    <property type="project" value="UniProtKB-UniRule"/>
</dbReference>
<keyword evidence="5" id="KW-0282">Flagellum</keyword>
<evidence type="ECO:0000256" key="2">
    <source>
        <dbReference type="SAM" id="Coils"/>
    </source>
</evidence>
<proteinExistence type="predicted"/>
<dbReference type="PANTHER" id="PTHR30329">
    <property type="entry name" value="STATOR ELEMENT OF FLAGELLAR MOTOR COMPLEX"/>
    <property type="match status" value="1"/>
</dbReference>
<dbReference type="Pfam" id="PF00691">
    <property type="entry name" value="OmpA"/>
    <property type="match status" value="1"/>
</dbReference>
<keyword evidence="5" id="KW-0969">Cilium</keyword>
<evidence type="ECO:0000313" key="6">
    <source>
        <dbReference type="Proteomes" id="UP000031643"/>
    </source>
</evidence>
<sequence length="342" mass="37523">MALARGRRGQYQTNLWPGFVDMLSTLLLVVIFLMSLFMVTNYIITQASSGKDTMLSRLNRQLAELTELLALERSQKESAEDNLAALQATLLDTQAQNKRLTGLLGDASGASTDAEGRIAALGTQLDEQRNITNDALAKVELLNQQLAALRLQLAALNEALEASEAKDKESQERIADLGQRLNVALAKKARELAQYRSNFFGELRKTLGQRKDFRIVGDRFVFPSDVLFDPGSATLKPSAYGQLNNLATALKEIEGNIPADIPWVMRVDGHTDITPIASSTFPSNWELSAARAISVVRYLMARGIAPEHLVAAGFGEFQPIDSGNSPAALARNRRIELKLTER</sequence>